<protein>
    <submittedName>
        <fullName evidence="5">DUF4349 domain-containing protein</fullName>
    </submittedName>
</protein>
<evidence type="ECO:0000256" key="3">
    <source>
        <dbReference type="SAM" id="Phobius"/>
    </source>
</evidence>
<evidence type="ECO:0000313" key="6">
    <source>
        <dbReference type="Proteomes" id="UP000292373"/>
    </source>
</evidence>
<feature type="transmembrane region" description="Helical" evidence="3">
    <location>
        <begin position="286"/>
        <end position="319"/>
    </location>
</feature>
<dbReference type="Proteomes" id="UP000292373">
    <property type="component" value="Unassembled WGS sequence"/>
</dbReference>
<evidence type="ECO:0000256" key="1">
    <source>
        <dbReference type="SAM" id="Coils"/>
    </source>
</evidence>
<feature type="compositionally biased region" description="Basic and acidic residues" evidence="2">
    <location>
        <begin position="366"/>
        <end position="378"/>
    </location>
</feature>
<feature type="compositionally biased region" description="Low complexity" evidence="2">
    <location>
        <begin position="73"/>
        <end position="95"/>
    </location>
</feature>
<evidence type="ECO:0000256" key="2">
    <source>
        <dbReference type="SAM" id="MobiDB-lite"/>
    </source>
</evidence>
<gene>
    <name evidence="5" type="ORF">ET989_05875</name>
</gene>
<feature type="compositionally biased region" description="Polar residues" evidence="2">
    <location>
        <begin position="1"/>
        <end position="25"/>
    </location>
</feature>
<feature type="region of interest" description="Disordered" evidence="2">
    <location>
        <begin position="73"/>
        <end position="102"/>
    </location>
</feature>
<dbReference type="Pfam" id="PF14257">
    <property type="entry name" value="DUF4349"/>
    <property type="match status" value="1"/>
</dbReference>
<keyword evidence="3" id="KW-0812">Transmembrane</keyword>
<dbReference type="AlphaFoldDB" id="A0A4Q9KFP2"/>
<proteinExistence type="predicted"/>
<keyword evidence="1" id="KW-0175">Coiled coil</keyword>
<sequence>MRSQTCHTGTRIRTQTCHGATSRTPAQRPWRPLRGVGMRTLTSTPVRLVAALAASVALLSGCGAGEGLSGFPEPATAPAAAPAPEGAPAGGAPAADRASGSEYAAGAERQVARTASLTLVVDDLRATADRIRAITASLDGWVANESLVLPEGAIDSVPAGSWVVVSVPASRLDAVTDQVAALGTVRNRGASADDVTEVVVDLDARIRSLEASVTRLQELVGRAGSVADIAAVERELSNRQAELESLKSQRLQLAGAVERATLTVSLLTPTQSTTTNPLQTGWARGWSAFLASVSILVTVVAALLPFAAVAALVVVPLLWWRRRRRASARVDGVDVRAGQQDSPDQQPHGEGEAQRRPDDTVGDEDEGHRGQGRDQVAD</sequence>
<dbReference type="InterPro" id="IPR025645">
    <property type="entry name" value="DUF4349"/>
</dbReference>
<accession>A0A4Q9KFP2</accession>
<comment type="caution">
    <text evidence="5">The sequence shown here is derived from an EMBL/GenBank/DDBJ whole genome shotgun (WGS) entry which is preliminary data.</text>
</comment>
<feature type="compositionally biased region" description="Basic and acidic residues" evidence="2">
    <location>
        <begin position="347"/>
        <end position="359"/>
    </location>
</feature>
<feature type="region of interest" description="Disordered" evidence="2">
    <location>
        <begin position="1"/>
        <end position="32"/>
    </location>
</feature>
<evidence type="ECO:0000259" key="4">
    <source>
        <dbReference type="Pfam" id="PF14257"/>
    </source>
</evidence>
<feature type="domain" description="DUF4349" evidence="4">
    <location>
        <begin position="109"/>
        <end position="319"/>
    </location>
</feature>
<feature type="coiled-coil region" evidence="1">
    <location>
        <begin position="199"/>
        <end position="249"/>
    </location>
</feature>
<reference evidence="5 6" key="1">
    <citation type="submission" date="2019-01" db="EMBL/GenBank/DDBJ databases">
        <title>Lactibacter flavus gen. nov., sp. nov., a novel bacterium of the family Propionibacteriaceae isolated from raw milk and dairy products.</title>
        <authorList>
            <person name="Huptas C."/>
            <person name="Wenning M."/>
            <person name="Breitenwieser F."/>
            <person name="Doll E."/>
            <person name="Von Neubeck M."/>
            <person name="Busse H.-J."/>
            <person name="Scherer S."/>
        </authorList>
    </citation>
    <scope>NUCLEOTIDE SEQUENCE [LARGE SCALE GENOMIC DNA]</scope>
    <source>
        <strain evidence="5 6">KCTC 33808</strain>
    </source>
</reference>
<keyword evidence="3" id="KW-0472">Membrane</keyword>
<keyword evidence="3" id="KW-1133">Transmembrane helix</keyword>
<feature type="region of interest" description="Disordered" evidence="2">
    <location>
        <begin position="331"/>
        <end position="378"/>
    </location>
</feature>
<keyword evidence="6" id="KW-1185">Reference proteome</keyword>
<dbReference type="OrthoDB" id="186919at2"/>
<evidence type="ECO:0000313" key="5">
    <source>
        <dbReference type="EMBL" id="TBT85973.1"/>
    </source>
</evidence>
<name>A0A4Q9KFP2_9ACTN</name>
<dbReference type="EMBL" id="SDMQ01000004">
    <property type="protein sequence ID" value="TBT85973.1"/>
    <property type="molecule type" value="Genomic_DNA"/>
</dbReference>
<organism evidence="5 6">
    <name type="scientific">Propioniciclava sinopodophylli</name>
    <dbReference type="NCBI Taxonomy" id="1837344"/>
    <lineage>
        <taxon>Bacteria</taxon>
        <taxon>Bacillati</taxon>
        <taxon>Actinomycetota</taxon>
        <taxon>Actinomycetes</taxon>
        <taxon>Propionibacteriales</taxon>
        <taxon>Propionibacteriaceae</taxon>
        <taxon>Propioniciclava</taxon>
    </lineage>
</organism>